<dbReference type="PANTHER" id="PTHR37954:SF3">
    <property type="entry name" value="DUF169 DOMAIN-CONTAINING PROTEIN"/>
    <property type="match status" value="1"/>
</dbReference>
<dbReference type="Proteomes" id="UP000262325">
    <property type="component" value="Unassembled WGS sequence"/>
</dbReference>
<dbReference type="OMA" id="MTLGCNG"/>
<evidence type="ECO:0000313" key="2">
    <source>
        <dbReference type="Proteomes" id="UP000262325"/>
    </source>
</evidence>
<evidence type="ECO:0008006" key="3">
    <source>
        <dbReference type="Google" id="ProtNLM"/>
    </source>
</evidence>
<reference evidence="1 2" key="1">
    <citation type="journal article" date="2018" name="Nat. Biotechnol.">
        <title>A standardized bacterial taxonomy based on genome phylogeny substantially revises the tree of life.</title>
        <authorList>
            <person name="Parks D.H."/>
            <person name="Chuvochina M."/>
            <person name="Waite D.W."/>
            <person name="Rinke C."/>
            <person name="Skarshewski A."/>
            <person name="Chaumeil P.A."/>
            <person name="Hugenholtz P."/>
        </authorList>
    </citation>
    <scope>NUCLEOTIDE SEQUENCE [LARGE SCALE GENOMIC DNA]</scope>
    <source>
        <strain evidence="1">UBA8672</strain>
    </source>
</reference>
<protein>
    <recommendedName>
        <fullName evidence="3">DUF169 domain-containing protein</fullName>
    </recommendedName>
</protein>
<gene>
    <name evidence="1" type="ORF">DHM44_05300</name>
</gene>
<accession>A0A3D5QCS8</accession>
<dbReference type="Pfam" id="PF02596">
    <property type="entry name" value="DUF169"/>
    <property type="match status" value="1"/>
</dbReference>
<name>A0A3D5QCS8_FLESI</name>
<dbReference type="PANTHER" id="PTHR37954">
    <property type="entry name" value="BLL4979 PROTEIN"/>
    <property type="match status" value="1"/>
</dbReference>
<dbReference type="AlphaFoldDB" id="A0A3D5QCS8"/>
<dbReference type="InterPro" id="IPR003748">
    <property type="entry name" value="DUF169"/>
</dbReference>
<evidence type="ECO:0000313" key="1">
    <source>
        <dbReference type="EMBL" id="HCW93079.1"/>
    </source>
</evidence>
<proteinExistence type="predicted"/>
<organism evidence="1 2">
    <name type="scientific">Flexistipes sinusarabici</name>
    <dbReference type="NCBI Taxonomy" id="2352"/>
    <lineage>
        <taxon>Bacteria</taxon>
        <taxon>Pseudomonadati</taxon>
        <taxon>Deferribacterota</taxon>
        <taxon>Deferribacteres</taxon>
        <taxon>Deferribacterales</taxon>
        <taxon>Flexistipitaceae</taxon>
        <taxon>Flexistipes</taxon>
    </lineage>
</organism>
<comment type="caution">
    <text evidence="1">The sequence shown here is derived from an EMBL/GenBank/DDBJ whole genome shotgun (WGS) entry which is preliminary data.</text>
</comment>
<dbReference type="EMBL" id="DPPF01000106">
    <property type="protein sequence ID" value="HCW93079.1"/>
    <property type="molecule type" value="Genomic_DNA"/>
</dbReference>
<sequence length="249" mass="28167">MKDFLSTLQKTVKPQTSPVAVKLFKETHFDGKAKVKNKKINICQQIAYSRYYNWPTYITAEDSYCVLGASCCGLIETPERVLNGEVNCNVYQKDIHAASNMQRLMPRIDENIQGVLTYSLERPVENIQPDVIVMYVNSAQAMRFVQAFLYDKGGEFLMKSSGDAGVCSRGVAEVYKYRKPVLEIPCLGDRRFAMAQDFEIVVGFPFEMMDEVAEGLLSTHKAGIRYPIPFDMVESCSLPDDYTTKESDL</sequence>